<dbReference type="InterPro" id="IPR015424">
    <property type="entry name" value="PyrdxlP-dep_Trfase"/>
</dbReference>
<evidence type="ECO:0000256" key="1">
    <source>
        <dbReference type="ARBA" id="ARBA00009533"/>
    </source>
</evidence>
<gene>
    <name evidence="4" type="ORF">BBK82_42310</name>
</gene>
<feature type="region of interest" description="Disordered" evidence="3">
    <location>
        <begin position="1"/>
        <end position="38"/>
    </location>
</feature>
<reference evidence="4 5" key="1">
    <citation type="submission" date="2016-07" db="EMBL/GenBank/DDBJ databases">
        <title>Complete genome sequence of the Lentzea guizhouensis DHS C013.</title>
        <authorList>
            <person name="Cao C."/>
        </authorList>
    </citation>
    <scope>NUCLEOTIDE SEQUENCE [LARGE SCALE GENOMIC DNA]</scope>
    <source>
        <strain evidence="4 5">DHS C013</strain>
    </source>
</reference>
<protein>
    <recommendedName>
        <fullName evidence="6">Histidine decarboxylase</fullName>
    </recommendedName>
</protein>
<dbReference type="STRING" id="1586287.BBK82_42310"/>
<dbReference type="InterPro" id="IPR015421">
    <property type="entry name" value="PyrdxlP-dep_Trfase_major"/>
</dbReference>
<evidence type="ECO:0000256" key="3">
    <source>
        <dbReference type="SAM" id="MobiDB-lite"/>
    </source>
</evidence>
<accession>A0A1B2HVA5</accession>
<organism evidence="4 5">
    <name type="scientific">Lentzea guizhouensis</name>
    <dbReference type="NCBI Taxonomy" id="1586287"/>
    <lineage>
        <taxon>Bacteria</taxon>
        <taxon>Bacillati</taxon>
        <taxon>Actinomycetota</taxon>
        <taxon>Actinomycetes</taxon>
        <taxon>Pseudonocardiales</taxon>
        <taxon>Pseudonocardiaceae</taxon>
        <taxon>Lentzea</taxon>
    </lineage>
</organism>
<dbReference type="Proteomes" id="UP000093053">
    <property type="component" value="Chromosome"/>
</dbReference>
<evidence type="ECO:0000313" key="5">
    <source>
        <dbReference type="Proteomes" id="UP000093053"/>
    </source>
</evidence>
<dbReference type="Gene3D" id="3.40.640.10">
    <property type="entry name" value="Type I PLP-dependent aspartate aminotransferase-like (Major domain)"/>
    <property type="match status" value="1"/>
</dbReference>
<dbReference type="KEGG" id="led:BBK82_42310"/>
<keyword evidence="2" id="KW-0210">Decarboxylase</keyword>
<dbReference type="GO" id="GO:0016831">
    <property type="term" value="F:carboxy-lyase activity"/>
    <property type="evidence" value="ECO:0007669"/>
    <property type="project" value="UniProtKB-KW"/>
</dbReference>
<keyword evidence="5" id="KW-1185">Reference proteome</keyword>
<evidence type="ECO:0008006" key="6">
    <source>
        <dbReference type="Google" id="ProtNLM"/>
    </source>
</evidence>
<dbReference type="SUPFAM" id="SSF53383">
    <property type="entry name" value="PLP-dependent transferases"/>
    <property type="match status" value="1"/>
</dbReference>
<dbReference type="EMBL" id="CP016793">
    <property type="protein sequence ID" value="ANZ41605.1"/>
    <property type="molecule type" value="Genomic_DNA"/>
</dbReference>
<name>A0A1B2HVA5_9PSEU</name>
<comment type="similarity">
    <text evidence="1">Belongs to the group II decarboxylase family.</text>
</comment>
<dbReference type="InterPro" id="IPR051151">
    <property type="entry name" value="Group_II_Decarboxylase"/>
</dbReference>
<dbReference type="PANTHER" id="PTHR46101">
    <property type="match status" value="1"/>
</dbReference>
<keyword evidence="2" id="KW-0456">Lyase</keyword>
<evidence type="ECO:0000313" key="4">
    <source>
        <dbReference type="EMBL" id="ANZ41605.1"/>
    </source>
</evidence>
<dbReference type="PANTHER" id="PTHR46101:SF18">
    <property type="entry name" value="HISTIDINE DECARBOXYLASE"/>
    <property type="match status" value="1"/>
</dbReference>
<proteinExistence type="inferred from homology"/>
<evidence type="ECO:0000256" key="2">
    <source>
        <dbReference type="ARBA" id="ARBA00022793"/>
    </source>
</evidence>
<dbReference type="AlphaFoldDB" id="A0A1B2HVA5"/>
<sequence length="561" mass="62233">MTMTIADQTRDDTRLAGADAAPSPTDQDFALPPGGVPEPQRKAVLDKLENYFADLQGRFLGYQTNEDLKLREPMARFLDYHFNNVGDPFEDSHFTLHTRWAERAVLDYYAKLWHGKPRTKVNGEVPKDAYWGYVLTMGSSEGNNYALWNARDYLSGKTLMREPAKDGGAQYVWVQDTAPADNQNAYSPVGFYSHDTHYSVAKALRVLNIPHFYEVGTKLYPYANPLDPGKPWDHEVPSTGGDSGPGSIDVDKLARLVEFFASMGHPVMINLNYGSTFKGAYDDVAGICDRLRPIFARYGLDKRKVRYGRDENGNELVDERTGHWIHVDGALAATYAPFIEKLVDAGEIKPATPLPKFDFRIPEVASIVTSGHKYPGAPWPCGVFMTKANLQMQPPEQPAVIGSPDTTFGGSRNAFSPLVMWHFLAKHSERDQMTMIRTALEVTDHAEKKLKELGGTWEAARTPLALTVRFKQPPPELVHKYSLATIPLKVGHEVLHYAHLYVMPHVTKEMIDALVADLAKTSPVSMPVQRGGADLATYVDGSADTGDIARLALVHVSGSAF</sequence>